<dbReference type="PANTHER" id="PTHR10151">
    <property type="entry name" value="ECTONUCLEOTIDE PYROPHOSPHATASE/PHOSPHODIESTERASE"/>
    <property type="match status" value="1"/>
</dbReference>
<keyword evidence="1" id="KW-0732">Signal</keyword>
<dbReference type="EMBL" id="PVYX01000001">
    <property type="protein sequence ID" value="PRX57356.1"/>
    <property type="molecule type" value="Genomic_DNA"/>
</dbReference>
<dbReference type="GO" id="GO:0016787">
    <property type="term" value="F:hydrolase activity"/>
    <property type="evidence" value="ECO:0007669"/>
    <property type="project" value="UniProtKB-ARBA"/>
</dbReference>
<dbReference type="SUPFAM" id="SSF53649">
    <property type="entry name" value="Alkaline phosphatase-like"/>
    <property type="match status" value="1"/>
</dbReference>
<name>A0A2T0MIM5_9FLAO</name>
<dbReference type="InterPro" id="IPR017850">
    <property type="entry name" value="Alkaline_phosphatase_core_sf"/>
</dbReference>
<dbReference type="Pfam" id="PF01663">
    <property type="entry name" value="Phosphodiest"/>
    <property type="match status" value="2"/>
</dbReference>
<feature type="signal peptide" evidence="1">
    <location>
        <begin position="1"/>
        <end position="24"/>
    </location>
</feature>
<sequence>MKSRIYTSTIYCFLLMLISMSTFGQNPKQKTKVVLISVDGAADWILDDLLKHKALPENGAFSKMKRKGAYALNMIPVSISATAVSHISLFTGVHPNIHGVVGNNILMPGEEIKSPRGTSGFSASLETETIWNAAMRQGKNVTNINAVGQDNTTPERRGTRTFGYGKKMANSVVSDLTISQTRTAVHVAGFEYVGKLSSKSRAFFKLFKGGEIPVFYFLADSTFDGITNYDTILVDLDENIDNGYIGKLKTNEWSEMTFEVGEQKVASWSYIMDLNPRTGESKVYLGAIGFNPSSPISFKQKMDNKVGIWPCEQDNIKLSKGLITEKMWFDQAERLAKYYQKLILSNIKEENWDLLSGYFTLIDDVQHRFLLKDERQLDYTMENGDRRERYERYIFWAYQTIDSLLSELIQAAPEDVNFIIVSDHGMAPIHSIVLINKFLEDHGINVKGDKVEARAYSTGPAAHIYVNVMGRQKNGVVPKKELSKHIDNIVKICKELKDPVTELPVFQTVLKSSELKKIQIDHPNRSGDVFVSARIGWSISSKLVSGIPSIVPNSFNKDSYSHLDKKVQQFLSSGFMNETGLGVHGNLGTRRKMHAIFYAIGPDVPNRRLSSISALDVVPTIAELLKIKPPKKARGIDVFEN</sequence>
<evidence type="ECO:0000256" key="1">
    <source>
        <dbReference type="SAM" id="SignalP"/>
    </source>
</evidence>
<organism evidence="2 3">
    <name type="scientific">Flagellimonas meridianipacifica</name>
    <dbReference type="NCBI Taxonomy" id="1080225"/>
    <lineage>
        <taxon>Bacteria</taxon>
        <taxon>Pseudomonadati</taxon>
        <taxon>Bacteroidota</taxon>
        <taxon>Flavobacteriia</taxon>
        <taxon>Flavobacteriales</taxon>
        <taxon>Flavobacteriaceae</taxon>
        <taxon>Flagellimonas</taxon>
    </lineage>
</organism>
<dbReference type="RefSeq" id="WP_106144255.1">
    <property type="nucleotide sequence ID" value="NZ_PVYX01000001.1"/>
</dbReference>
<accession>A0A2T0MIM5</accession>
<dbReference type="Gene3D" id="3.40.720.10">
    <property type="entry name" value="Alkaline Phosphatase, subunit A"/>
    <property type="match status" value="2"/>
</dbReference>
<gene>
    <name evidence="2" type="ORF">CLV81_1360</name>
</gene>
<protein>
    <submittedName>
        <fullName evidence="2">Type I phosphodiesterase/nucleotide pyrophosphatase</fullName>
    </submittedName>
</protein>
<dbReference type="InterPro" id="IPR002591">
    <property type="entry name" value="Phosphodiest/P_Trfase"/>
</dbReference>
<evidence type="ECO:0000313" key="3">
    <source>
        <dbReference type="Proteomes" id="UP000237640"/>
    </source>
</evidence>
<dbReference type="AlphaFoldDB" id="A0A2T0MIM5"/>
<keyword evidence="3" id="KW-1185">Reference proteome</keyword>
<dbReference type="OrthoDB" id="9779418at2"/>
<reference evidence="2 3" key="1">
    <citation type="submission" date="2018-03" db="EMBL/GenBank/DDBJ databases">
        <title>Genomic Encyclopedia of Archaeal and Bacterial Type Strains, Phase II (KMG-II): from individual species to whole genera.</title>
        <authorList>
            <person name="Goeker M."/>
        </authorList>
    </citation>
    <scope>NUCLEOTIDE SEQUENCE [LARGE SCALE GENOMIC DNA]</scope>
    <source>
        <strain evidence="2 3">DSM 25027</strain>
    </source>
</reference>
<dbReference type="PANTHER" id="PTHR10151:SF120">
    <property type="entry name" value="BIS(5'-ADENOSYL)-TRIPHOSPHATASE"/>
    <property type="match status" value="1"/>
</dbReference>
<feature type="chain" id="PRO_5015517611" evidence="1">
    <location>
        <begin position="25"/>
        <end position="641"/>
    </location>
</feature>
<dbReference type="Proteomes" id="UP000237640">
    <property type="component" value="Unassembled WGS sequence"/>
</dbReference>
<comment type="caution">
    <text evidence="2">The sequence shown here is derived from an EMBL/GenBank/DDBJ whole genome shotgun (WGS) entry which is preliminary data.</text>
</comment>
<evidence type="ECO:0000313" key="2">
    <source>
        <dbReference type="EMBL" id="PRX57356.1"/>
    </source>
</evidence>
<proteinExistence type="predicted"/>